<dbReference type="GO" id="GO:0016787">
    <property type="term" value="F:hydrolase activity"/>
    <property type="evidence" value="ECO:0007669"/>
    <property type="project" value="UniProtKB-KW"/>
</dbReference>
<evidence type="ECO:0000313" key="3">
    <source>
        <dbReference type="EMBL" id="RBP16553.1"/>
    </source>
</evidence>
<keyword evidence="4" id="KW-1185">Reference proteome</keyword>
<dbReference type="InterPro" id="IPR050272">
    <property type="entry name" value="Isochorismatase-like_hydrls"/>
</dbReference>
<proteinExistence type="predicted"/>
<sequence length="198" mass="20482">MRLPADATLIVVAVQEAVDDPRQGARNNAGAEANIARLIARWRAEGLPLVHVRHDSVESGSPYAPGAPGHRFKPCAAPREGENVVAKSAASAFIGPDFETALDAIGATTLAICGALTADGVEAAARHAGGLGYRAFVVADACWSVDTVDLAGGRWTAEEAHALALARLHGEYATVVDTASTLDAAALAMARRRRGAPR</sequence>
<dbReference type="AlphaFoldDB" id="A0A366FPD1"/>
<comment type="caution">
    <text evidence="3">The sequence shown here is derived from an EMBL/GenBank/DDBJ whole genome shotgun (WGS) entry which is preliminary data.</text>
</comment>
<dbReference type="InterPro" id="IPR000868">
    <property type="entry name" value="Isochorismatase-like_dom"/>
</dbReference>
<dbReference type="OrthoDB" id="9794942at2"/>
<dbReference type="PANTHER" id="PTHR43540:SF1">
    <property type="entry name" value="ISOCHORISMATASE HYDROLASE"/>
    <property type="match status" value="1"/>
</dbReference>
<dbReference type="Proteomes" id="UP000253529">
    <property type="component" value="Unassembled WGS sequence"/>
</dbReference>
<protein>
    <submittedName>
        <fullName evidence="3">Nicotinamidase-related amidase</fullName>
    </submittedName>
</protein>
<dbReference type="EMBL" id="QNRK01000005">
    <property type="protein sequence ID" value="RBP16553.1"/>
    <property type="molecule type" value="Genomic_DNA"/>
</dbReference>
<evidence type="ECO:0000259" key="2">
    <source>
        <dbReference type="Pfam" id="PF00857"/>
    </source>
</evidence>
<dbReference type="Pfam" id="PF00857">
    <property type="entry name" value="Isochorismatase"/>
    <property type="match status" value="1"/>
</dbReference>
<dbReference type="PANTHER" id="PTHR43540">
    <property type="entry name" value="PEROXYUREIDOACRYLATE/UREIDOACRYLATE AMIDOHYDROLASE-RELATED"/>
    <property type="match status" value="1"/>
</dbReference>
<name>A0A366FPD1_9HYPH</name>
<dbReference type="Gene3D" id="3.40.50.850">
    <property type="entry name" value="Isochorismatase-like"/>
    <property type="match status" value="1"/>
</dbReference>
<feature type="domain" description="Isochorismatase-like" evidence="2">
    <location>
        <begin position="9"/>
        <end position="179"/>
    </location>
</feature>
<keyword evidence="1" id="KW-0378">Hydrolase</keyword>
<accession>A0A366FPD1</accession>
<evidence type="ECO:0000313" key="4">
    <source>
        <dbReference type="Proteomes" id="UP000253529"/>
    </source>
</evidence>
<dbReference type="SUPFAM" id="SSF52499">
    <property type="entry name" value="Isochorismatase-like hydrolases"/>
    <property type="match status" value="1"/>
</dbReference>
<organism evidence="3 4">
    <name type="scientific">Roseiarcus fermentans</name>
    <dbReference type="NCBI Taxonomy" id="1473586"/>
    <lineage>
        <taxon>Bacteria</taxon>
        <taxon>Pseudomonadati</taxon>
        <taxon>Pseudomonadota</taxon>
        <taxon>Alphaproteobacteria</taxon>
        <taxon>Hyphomicrobiales</taxon>
        <taxon>Roseiarcaceae</taxon>
        <taxon>Roseiarcus</taxon>
    </lineage>
</organism>
<dbReference type="RefSeq" id="WP_113888336.1">
    <property type="nucleotide sequence ID" value="NZ_QNRK01000005.1"/>
</dbReference>
<reference evidence="3 4" key="1">
    <citation type="submission" date="2018-06" db="EMBL/GenBank/DDBJ databases">
        <title>Genomic Encyclopedia of Type Strains, Phase IV (KMG-IV): sequencing the most valuable type-strain genomes for metagenomic binning, comparative biology and taxonomic classification.</title>
        <authorList>
            <person name="Goeker M."/>
        </authorList>
    </citation>
    <scope>NUCLEOTIDE SEQUENCE [LARGE SCALE GENOMIC DNA]</scope>
    <source>
        <strain evidence="3 4">DSM 24875</strain>
    </source>
</reference>
<dbReference type="InterPro" id="IPR036380">
    <property type="entry name" value="Isochorismatase-like_sf"/>
</dbReference>
<gene>
    <name evidence="3" type="ORF">DFR50_105196</name>
</gene>
<evidence type="ECO:0000256" key="1">
    <source>
        <dbReference type="ARBA" id="ARBA00022801"/>
    </source>
</evidence>